<evidence type="ECO:0000259" key="3">
    <source>
        <dbReference type="PROSITE" id="PS50238"/>
    </source>
</evidence>
<evidence type="ECO:0000313" key="4">
    <source>
        <dbReference type="EMBL" id="RPA86104.1"/>
    </source>
</evidence>
<dbReference type="EMBL" id="ML119650">
    <property type="protein sequence ID" value="RPA86104.1"/>
    <property type="molecule type" value="Genomic_DNA"/>
</dbReference>
<evidence type="ECO:0000313" key="5">
    <source>
        <dbReference type="Proteomes" id="UP000275078"/>
    </source>
</evidence>
<proteinExistence type="predicted"/>
<dbReference type="Gene3D" id="1.10.555.10">
    <property type="entry name" value="Rho GTPase activation protein"/>
    <property type="match status" value="1"/>
</dbReference>
<accession>A0A3N4IWU3</accession>
<dbReference type="Proteomes" id="UP000275078">
    <property type="component" value="Unassembled WGS sequence"/>
</dbReference>
<dbReference type="SUPFAM" id="SSF48350">
    <property type="entry name" value="GTPase activation domain, GAP"/>
    <property type="match status" value="1"/>
</dbReference>
<dbReference type="GO" id="GO:0005096">
    <property type="term" value="F:GTPase activator activity"/>
    <property type="evidence" value="ECO:0007669"/>
    <property type="project" value="UniProtKB-KW"/>
</dbReference>
<name>A0A3N4IWU3_ASCIM</name>
<dbReference type="InterPro" id="IPR001060">
    <property type="entry name" value="FCH_dom"/>
</dbReference>
<dbReference type="PANTHER" id="PTHR23176">
    <property type="entry name" value="RHO/RAC/CDC GTPASE-ACTIVATING PROTEIN"/>
    <property type="match status" value="1"/>
</dbReference>
<dbReference type="InterPro" id="IPR050729">
    <property type="entry name" value="Rho-GAP"/>
</dbReference>
<dbReference type="AlphaFoldDB" id="A0A3N4IWU3"/>
<organism evidence="4 5">
    <name type="scientific">Ascobolus immersus RN42</name>
    <dbReference type="NCBI Taxonomy" id="1160509"/>
    <lineage>
        <taxon>Eukaryota</taxon>
        <taxon>Fungi</taxon>
        <taxon>Dikarya</taxon>
        <taxon>Ascomycota</taxon>
        <taxon>Pezizomycotina</taxon>
        <taxon>Pezizomycetes</taxon>
        <taxon>Pezizales</taxon>
        <taxon>Ascobolaceae</taxon>
        <taxon>Ascobolus</taxon>
    </lineage>
</organism>
<dbReference type="Pfam" id="PF00611">
    <property type="entry name" value="FCH"/>
    <property type="match status" value="1"/>
</dbReference>
<dbReference type="PROSITE" id="PS50238">
    <property type="entry name" value="RHOGAP"/>
    <property type="match status" value="1"/>
</dbReference>
<dbReference type="PANTHER" id="PTHR23176:SF136">
    <property type="entry name" value="RHO GTPASE ACTIVATOR (RGD1)"/>
    <property type="match status" value="1"/>
</dbReference>
<dbReference type="SUPFAM" id="SSF103657">
    <property type="entry name" value="BAR/IMD domain-like"/>
    <property type="match status" value="1"/>
</dbReference>
<evidence type="ECO:0000256" key="1">
    <source>
        <dbReference type="ARBA" id="ARBA00022468"/>
    </source>
</evidence>
<dbReference type="Gene3D" id="1.20.1270.60">
    <property type="entry name" value="Arfaptin homology (AH) domain/BAR domain"/>
    <property type="match status" value="1"/>
</dbReference>
<dbReference type="SMART" id="SM00324">
    <property type="entry name" value="RhoGAP"/>
    <property type="match status" value="1"/>
</dbReference>
<keyword evidence="1" id="KW-0343">GTPase activation</keyword>
<evidence type="ECO:0000256" key="2">
    <source>
        <dbReference type="SAM" id="MobiDB-lite"/>
    </source>
</evidence>
<gene>
    <name evidence="4" type="ORF">BJ508DRAFT_411302</name>
</gene>
<dbReference type="STRING" id="1160509.A0A3N4IWU3"/>
<dbReference type="InterPro" id="IPR008936">
    <property type="entry name" value="Rho_GTPase_activation_prot"/>
</dbReference>
<reference evidence="4 5" key="1">
    <citation type="journal article" date="2018" name="Nat. Ecol. Evol.">
        <title>Pezizomycetes genomes reveal the molecular basis of ectomycorrhizal truffle lifestyle.</title>
        <authorList>
            <person name="Murat C."/>
            <person name="Payen T."/>
            <person name="Noel B."/>
            <person name="Kuo A."/>
            <person name="Morin E."/>
            <person name="Chen J."/>
            <person name="Kohler A."/>
            <person name="Krizsan K."/>
            <person name="Balestrini R."/>
            <person name="Da Silva C."/>
            <person name="Montanini B."/>
            <person name="Hainaut M."/>
            <person name="Levati E."/>
            <person name="Barry K.W."/>
            <person name="Belfiori B."/>
            <person name="Cichocki N."/>
            <person name="Clum A."/>
            <person name="Dockter R.B."/>
            <person name="Fauchery L."/>
            <person name="Guy J."/>
            <person name="Iotti M."/>
            <person name="Le Tacon F."/>
            <person name="Lindquist E.A."/>
            <person name="Lipzen A."/>
            <person name="Malagnac F."/>
            <person name="Mello A."/>
            <person name="Molinier V."/>
            <person name="Miyauchi S."/>
            <person name="Poulain J."/>
            <person name="Riccioni C."/>
            <person name="Rubini A."/>
            <person name="Sitrit Y."/>
            <person name="Splivallo R."/>
            <person name="Traeger S."/>
            <person name="Wang M."/>
            <person name="Zifcakova L."/>
            <person name="Wipf D."/>
            <person name="Zambonelli A."/>
            <person name="Paolocci F."/>
            <person name="Nowrousian M."/>
            <person name="Ottonello S."/>
            <person name="Baldrian P."/>
            <person name="Spatafora J.W."/>
            <person name="Henrissat B."/>
            <person name="Nagy L.G."/>
            <person name="Aury J.M."/>
            <person name="Wincker P."/>
            <person name="Grigoriev I.V."/>
            <person name="Bonfante P."/>
            <person name="Martin F.M."/>
        </authorList>
    </citation>
    <scope>NUCLEOTIDE SEQUENCE [LARGE SCALE GENOMIC DNA]</scope>
    <source>
        <strain evidence="4 5">RN42</strain>
    </source>
</reference>
<sequence length="610" mass="68135">MPDSDSGTRSVTPPHTMAIAAHQRSNSNWSESSPQVVDLGVSKQLEEVLKVDIDLDHLQARLKESITATKDFANFLKKRAFLEEEHASGLRKICRGIFDAANRLDSTCAPYYTYQMQTANNAHVQLAENGYQFSRKLLQVYENLTDLATSIDKKRRDLKMVSLTNEKKLQTSEAAVKSARARYGKLMEDKSKARSHAAKPSFSLRAPSLGALTSSLGGGSTGEDIDRKLQLADSDYQRAITSAYEMEEILIQIKRPEAIKALKEMVFRIESALVYHMHTFAELNEMFLANNGYNISKIKVEQHDSAPRALDSKFADVLDGKTTLEAYQQSALEEVSVLWSLQAHQSTPAPIQVDRIGAASPLRQLNLAVKPDTGTSDQNITRRENVSGGPNVIQTKDKTPARGPTFGVPLGDLCMRDRSVVPVLVLQCIQAVDLFGLDVEGIYRLSGTNTHVQNIKGLFNTDYDSVDFRQQESFFWDINSVASVLKQFFRELPEALLTDKLYPEFIAAARIDDYDDRIEATQFIVNKLPDANYATLRGLMLHLNRVQENSEVNKMTPTNLAIPFGPTLMDDRGTPRLADAAWQVRCIETILRGCFEIFDPDEAGFDKDEA</sequence>
<dbReference type="InterPro" id="IPR000198">
    <property type="entry name" value="RhoGAP_dom"/>
</dbReference>
<keyword evidence="5" id="KW-1185">Reference proteome</keyword>
<dbReference type="GO" id="GO:0005938">
    <property type="term" value="C:cell cortex"/>
    <property type="evidence" value="ECO:0007669"/>
    <property type="project" value="UniProtKB-ARBA"/>
</dbReference>
<dbReference type="Pfam" id="PF00620">
    <property type="entry name" value="RhoGAP"/>
    <property type="match status" value="1"/>
</dbReference>
<dbReference type="InterPro" id="IPR027267">
    <property type="entry name" value="AH/BAR_dom_sf"/>
</dbReference>
<feature type="domain" description="Rho-GAP" evidence="3">
    <location>
        <begin position="408"/>
        <end position="598"/>
    </location>
</feature>
<feature type="region of interest" description="Disordered" evidence="2">
    <location>
        <begin position="370"/>
        <end position="401"/>
    </location>
</feature>
<dbReference type="OrthoDB" id="437889at2759"/>
<protein>
    <submittedName>
        <fullName evidence="4">RhoGAP-domain-containing protein</fullName>
    </submittedName>
</protein>
<dbReference type="GO" id="GO:0007165">
    <property type="term" value="P:signal transduction"/>
    <property type="evidence" value="ECO:0007669"/>
    <property type="project" value="InterPro"/>
</dbReference>